<dbReference type="NCBIfam" id="NF040601">
    <property type="entry name" value="TerS_not_xtmA"/>
    <property type="match status" value="1"/>
</dbReference>
<reference evidence="3 4" key="1">
    <citation type="submission" date="2016-08" db="EMBL/GenBank/DDBJ databases">
        <authorList>
            <person name="Loux V."/>
            <person name="Rue O."/>
        </authorList>
    </citation>
    <scope>NUCLEOTIDE SEQUENCE [LARGE SCALE GENOMIC DNA]</scope>
    <source>
        <strain evidence="3 4">WSBC_10311</strain>
    </source>
</reference>
<sequence>MTKQKHELAELDYMKKMKYKDIAEKYGVSLNTVKSWKKRHGWNREGVHTKDKKGCTQKEEPKKKGAPYKNANAAGNRGNTNPKLGNKNAVGHGAPTGNDNAVTHGFFRKHFPEEVMELMEEIAAKDPLDMLWENISIQYVAIIRAQRLMFVESKEEMIKELKKSKSEVFQDDKKAITAIPIEEEYEFQFAWDRHATFMNAQSRAMSTLSSLIKQFDDLANKDDKRRMELEQMRLDIEKKKAEITVLTGDEDDDNAEAIQDFLKATAPDPENIKAVFGDVNGED</sequence>
<organism evidence="3 4">
    <name type="scientific">Bacillus wiedmannii</name>
    <dbReference type="NCBI Taxonomy" id="1890302"/>
    <lineage>
        <taxon>Bacteria</taxon>
        <taxon>Bacillati</taxon>
        <taxon>Bacillota</taxon>
        <taxon>Bacilli</taxon>
        <taxon>Bacillales</taxon>
        <taxon>Bacillaceae</taxon>
        <taxon>Bacillus</taxon>
        <taxon>Bacillus cereus group</taxon>
    </lineage>
</organism>
<comment type="caution">
    <text evidence="3">The sequence shown here is derived from an EMBL/GenBank/DDBJ whole genome shotgun (WGS) entry which is preliminary data.</text>
</comment>
<protein>
    <submittedName>
        <fullName evidence="3">DNA binding protein</fullName>
    </submittedName>
</protein>
<evidence type="ECO:0000256" key="1">
    <source>
        <dbReference type="SAM" id="MobiDB-lite"/>
    </source>
</evidence>
<evidence type="ECO:0000313" key="3">
    <source>
        <dbReference type="EMBL" id="SCC45531.1"/>
    </source>
</evidence>
<dbReference type="EMBL" id="FMBG01000016">
    <property type="protein sequence ID" value="SCC45531.1"/>
    <property type="molecule type" value="Genomic_DNA"/>
</dbReference>
<dbReference type="InterPro" id="IPR018925">
    <property type="entry name" value="XtmA-like_N"/>
</dbReference>
<evidence type="ECO:0000259" key="2">
    <source>
        <dbReference type="Pfam" id="PF10668"/>
    </source>
</evidence>
<name>A0AB37YV58_9BACI</name>
<dbReference type="Pfam" id="PF10668">
    <property type="entry name" value="Phage_terminase"/>
    <property type="match status" value="1"/>
</dbReference>
<dbReference type="Proteomes" id="UP000195728">
    <property type="component" value="Unassembled WGS sequence"/>
</dbReference>
<feature type="compositionally biased region" description="Basic and acidic residues" evidence="1">
    <location>
        <begin position="45"/>
        <end position="63"/>
    </location>
</feature>
<evidence type="ECO:0000313" key="4">
    <source>
        <dbReference type="Proteomes" id="UP000195728"/>
    </source>
</evidence>
<accession>A0AB37YV58</accession>
<proteinExistence type="predicted"/>
<feature type="domain" description="PBSX phage terminase small subunit-like N-terminal" evidence="2">
    <location>
        <begin position="15"/>
        <end position="59"/>
    </location>
</feature>
<gene>
    <name evidence="3" type="ORF">BC10311_03421</name>
</gene>
<dbReference type="AlphaFoldDB" id="A0AB37YV58"/>
<feature type="region of interest" description="Disordered" evidence="1">
    <location>
        <begin position="45"/>
        <end position="82"/>
    </location>
</feature>
<feature type="compositionally biased region" description="Low complexity" evidence="1">
    <location>
        <begin position="70"/>
        <end position="81"/>
    </location>
</feature>